<name>A0A4Q9GRK9_9MICO</name>
<protein>
    <submittedName>
        <fullName evidence="3">CHAP domain-containing protein</fullName>
    </submittedName>
</protein>
<dbReference type="Gene3D" id="3.90.1720.10">
    <property type="entry name" value="endopeptidase domain like (from Nostoc punctiforme)"/>
    <property type="match status" value="1"/>
</dbReference>
<feature type="domain" description="Peptidase C51" evidence="2">
    <location>
        <begin position="295"/>
        <end position="423"/>
    </location>
</feature>
<dbReference type="EMBL" id="SISG01000001">
    <property type="protein sequence ID" value="TBN57586.1"/>
    <property type="molecule type" value="Genomic_DNA"/>
</dbReference>
<proteinExistence type="predicted"/>
<evidence type="ECO:0000259" key="2">
    <source>
        <dbReference type="PROSITE" id="PS50911"/>
    </source>
</evidence>
<keyword evidence="1" id="KW-1133">Transmembrane helix</keyword>
<keyword evidence="1" id="KW-0812">Transmembrane</keyword>
<dbReference type="Pfam" id="PF05257">
    <property type="entry name" value="CHAP"/>
    <property type="match status" value="1"/>
</dbReference>
<dbReference type="InterPro" id="IPR038765">
    <property type="entry name" value="Papain-like_cys_pep_sf"/>
</dbReference>
<feature type="transmembrane region" description="Helical" evidence="1">
    <location>
        <begin position="201"/>
        <end position="222"/>
    </location>
</feature>
<dbReference type="Proteomes" id="UP000294194">
    <property type="component" value="Unassembled WGS sequence"/>
</dbReference>
<sequence length="427" mass="45042">MSIALPERSVLVSSRSASGVDGLSELFGSVTGEAVEPAVSAESAPLTRRELRGRAAPVAQPVEAHVPDALAWLETPVATEAPVVTTPVVQAPAAPLTRRAARAAEAQAAALTVASVDVPVDAVVAAVTATPTLSIPIVTTEQIAQHRPTSARPLTQPQVPAPEVLSFQPSYAAQVSAVPVKARRAAPPAPRKPLRKKLSSFVTIFAVTGLFASVCLPAYALLPTADADAVVASAASSKVADVSLSVAADAGGLSAERDSFEATTAAELADARSNSLKIANFEAYEASGARELGDDYPWFSELSNNQGGGMSPLNYYYRECVDYVAWKLNVDAGSTKAPFKYTWFDLTPSGGNAYQWKYAWEAHGWATGTTPKAGAVAWFGYHVGYVKQVNSDGTVLIEEYNHQSDHLYGQRTIPASEVTLYLYAPPR</sequence>
<dbReference type="SUPFAM" id="SSF54001">
    <property type="entry name" value="Cysteine proteinases"/>
    <property type="match status" value="1"/>
</dbReference>
<keyword evidence="1" id="KW-0472">Membrane</keyword>
<comment type="caution">
    <text evidence="3">The sequence shown here is derived from an EMBL/GenBank/DDBJ whole genome shotgun (WGS) entry which is preliminary data.</text>
</comment>
<dbReference type="InterPro" id="IPR007921">
    <property type="entry name" value="CHAP_dom"/>
</dbReference>
<dbReference type="PROSITE" id="PS50911">
    <property type="entry name" value="CHAP"/>
    <property type="match status" value="1"/>
</dbReference>
<evidence type="ECO:0000256" key="1">
    <source>
        <dbReference type="SAM" id="Phobius"/>
    </source>
</evidence>
<organism evidence="3 4">
    <name type="scientific">Glaciihabitans arcticus</name>
    <dbReference type="NCBI Taxonomy" id="2668039"/>
    <lineage>
        <taxon>Bacteria</taxon>
        <taxon>Bacillati</taxon>
        <taxon>Actinomycetota</taxon>
        <taxon>Actinomycetes</taxon>
        <taxon>Micrococcales</taxon>
        <taxon>Microbacteriaceae</taxon>
        <taxon>Glaciihabitans</taxon>
    </lineage>
</organism>
<reference evidence="4" key="1">
    <citation type="submission" date="2019-02" db="EMBL/GenBank/DDBJ databases">
        <title>Glaciihabitans arcticus sp. nov., a psychrotolerant bacterium isolated from polar soil.</title>
        <authorList>
            <person name="Dahal R.H."/>
        </authorList>
    </citation>
    <scope>NUCLEOTIDE SEQUENCE [LARGE SCALE GENOMIC DNA]</scope>
    <source>
        <strain evidence="4">RP-3-7</strain>
    </source>
</reference>
<evidence type="ECO:0000313" key="3">
    <source>
        <dbReference type="EMBL" id="TBN57586.1"/>
    </source>
</evidence>
<keyword evidence="4" id="KW-1185">Reference proteome</keyword>
<dbReference type="AlphaFoldDB" id="A0A4Q9GRK9"/>
<accession>A0A4Q9GRK9</accession>
<gene>
    <name evidence="3" type="ORF">EYE40_09410</name>
</gene>
<evidence type="ECO:0000313" key="4">
    <source>
        <dbReference type="Proteomes" id="UP000294194"/>
    </source>
</evidence>